<dbReference type="Pfam" id="PF03640">
    <property type="entry name" value="Lipoprotein_15"/>
    <property type="match status" value="2"/>
</dbReference>
<keyword evidence="4" id="KW-1185">Reference proteome</keyword>
<dbReference type="PROSITE" id="PS51257">
    <property type="entry name" value="PROKAR_LIPOPROTEIN"/>
    <property type="match status" value="1"/>
</dbReference>
<evidence type="ECO:0000313" key="4">
    <source>
        <dbReference type="Proteomes" id="UP000063699"/>
    </source>
</evidence>
<organism evidence="3 4">
    <name type="scientific">Kibdelosporangium phytohabitans</name>
    <dbReference type="NCBI Taxonomy" id="860235"/>
    <lineage>
        <taxon>Bacteria</taxon>
        <taxon>Bacillati</taxon>
        <taxon>Actinomycetota</taxon>
        <taxon>Actinomycetes</taxon>
        <taxon>Pseudonocardiales</taxon>
        <taxon>Pseudonocardiaceae</taxon>
        <taxon>Kibdelosporangium</taxon>
    </lineage>
</organism>
<accession>A0A0N9HYE5</accession>
<feature type="compositionally biased region" description="Low complexity" evidence="1">
    <location>
        <begin position="174"/>
        <end position="185"/>
    </location>
</feature>
<feature type="region of interest" description="Disordered" evidence="1">
    <location>
        <begin position="29"/>
        <end position="49"/>
    </location>
</feature>
<dbReference type="EMBL" id="CP012752">
    <property type="protein sequence ID" value="ALG12337.1"/>
    <property type="molecule type" value="Genomic_DNA"/>
</dbReference>
<dbReference type="STRING" id="860235.AOZ06_40650"/>
<dbReference type="OrthoDB" id="597632at2"/>
<dbReference type="InterPro" id="IPR005297">
    <property type="entry name" value="Lipoprotein_repeat"/>
</dbReference>
<proteinExistence type="predicted"/>
<dbReference type="AlphaFoldDB" id="A0A0N9HYE5"/>
<dbReference type="Proteomes" id="UP000063699">
    <property type="component" value="Chromosome"/>
</dbReference>
<evidence type="ECO:0000313" key="3">
    <source>
        <dbReference type="EMBL" id="ALG12337.1"/>
    </source>
</evidence>
<dbReference type="GO" id="GO:0043448">
    <property type="term" value="P:alkane catabolic process"/>
    <property type="evidence" value="ECO:0007669"/>
    <property type="project" value="TreeGrafter"/>
</dbReference>
<reference evidence="3 4" key="1">
    <citation type="submission" date="2015-07" db="EMBL/GenBank/DDBJ databases">
        <title>Genome sequencing of Kibdelosporangium phytohabitans.</title>
        <authorList>
            <person name="Qin S."/>
            <person name="Xing K."/>
        </authorList>
    </citation>
    <scope>NUCLEOTIDE SEQUENCE [LARGE SCALE GENOMIC DNA]</scope>
    <source>
        <strain evidence="3 4">KLBMP1111</strain>
    </source>
</reference>
<evidence type="ECO:0008006" key="5">
    <source>
        <dbReference type="Google" id="ProtNLM"/>
    </source>
</evidence>
<keyword evidence="2" id="KW-0732">Signal</keyword>
<feature type="chain" id="PRO_5038487147" description="Lipoprotein" evidence="2">
    <location>
        <begin position="25"/>
        <end position="193"/>
    </location>
</feature>
<evidence type="ECO:0000256" key="2">
    <source>
        <dbReference type="SAM" id="SignalP"/>
    </source>
</evidence>
<sequence length="193" mass="20309">MKGARVGVLTAIAGLGLLGLTACSGDDPAPRVQIPQQPQQQELPVADGPRPNLVAAEVSTLGRVVTNQNGMTLYRFDKDTAQPSVSNCYDTCAKQWPPLLAEGKEITFSGVPQNMVGTVKRKDGTRQITINKWPVYMYAKDSAPGDATGQGVGGTWFAITPDGKKSQGVVQSAKPQQQPKTQQPPAGGSGSGY</sequence>
<dbReference type="PANTHER" id="PTHR39335:SF1">
    <property type="entry name" value="BLL4220 PROTEIN"/>
    <property type="match status" value="1"/>
</dbReference>
<dbReference type="KEGG" id="kphy:AOZ06_40650"/>
<protein>
    <recommendedName>
        <fullName evidence="5">Lipoprotein</fullName>
    </recommendedName>
</protein>
<feature type="region of interest" description="Disordered" evidence="1">
    <location>
        <begin position="157"/>
        <end position="193"/>
    </location>
</feature>
<name>A0A0N9HYE5_9PSEU</name>
<feature type="compositionally biased region" description="Low complexity" evidence="1">
    <location>
        <begin position="30"/>
        <end position="44"/>
    </location>
</feature>
<evidence type="ECO:0000256" key="1">
    <source>
        <dbReference type="SAM" id="MobiDB-lite"/>
    </source>
</evidence>
<dbReference type="RefSeq" id="WP_054294232.1">
    <property type="nucleotide sequence ID" value="NZ_CP012752.1"/>
</dbReference>
<feature type="signal peptide" evidence="2">
    <location>
        <begin position="1"/>
        <end position="24"/>
    </location>
</feature>
<gene>
    <name evidence="3" type="ORF">AOZ06_40650</name>
</gene>
<dbReference type="PANTHER" id="PTHR39335">
    <property type="entry name" value="BLL4220 PROTEIN"/>
    <property type="match status" value="1"/>
</dbReference>